<evidence type="ECO:0000313" key="2">
    <source>
        <dbReference type="EMBL" id="CAG6488748.1"/>
    </source>
</evidence>
<feature type="region of interest" description="Disordered" evidence="1">
    <location>
        <begin position="26"/>
        <end position="66"/>
    </location>
</feature>
<feature type="compositionally biased region" description="Polar residues" evidence="1">
    <location>
        <begin position="47"/>
        <end position="56"/>
    </location>
</feature>
<reference evidence="2" key="1">
    <citation type="submission" date="2021-05" db="EMBL/GenBank/DDBJ databases">
        <authorList>
            <person name="Alioto T."/>
            <person name="Alioto T."/>
            <person name="Gomez Garrido J."/>
        </authorList>
    </citation>
    <scope>NUCLEOTIDE SEQUENCE</scope>
</reference>
<evidence type="ECO:0000256" key="1">
    <source>
        <dbReference type="SAM" id="MobiDB-lite"/>
    </source>
</evidence>
<dbReference type="AlphaFoldDB" id="A0A8D8C9C9"/>
<proteinExistence type="predicted"/>
<sequence>MESACSHEFRNNLSFAIEVAPGSGIPLEEPCRRQSTPSPPRNDLPFNLSQSNSSPNVEWKKNPARRRQRFHHARLLVGHARWTTLRRTHPERKVQIPSSSPRNRSIAEMANHPPNRLLCLCHGHTPPLAFPSCTPSSPATWPRHPGRTYLRFPPLHHQSIHPLQRFVRCLSPLADRPRRSARQKHLHPAAGKCHSLVLVHP</sequence>
<protein>
    <submittedName>
        <fullName evidence="2">(northern house mosquito) hypothetical protein</fullName>
    </submittedName>
</protein>
<accession>A0A8D8C9C9</accession>
<dbReference type="EMBL" id="HBUE01110653">
    <property type="protein sequence ID" value="CAG6488748.1"/>
    <property type="molecule type" value="Transcribed_RNA"/>
</dbReference>
<organism evidence="2">
    <name type="scientific">Culex pipiens</name>
    <name type="common">House mosquito</name>
    <dbReference type="NCBI Taxonomy" id="7175"/>
    <lineage>
        <taxon>Eukaryota</taxon>
        <taxon>Metazoa</taxon>
        <taxon>Ecdysozoa</taxon>
        <taxon>Arthropoda</taxon>
        <taxon>Hexapoda</taxon>
        <taxon>Insecta</taxon>
        <taxon>Pterygota</taxon>
        <taxon>Neoptera</taxon>
        <taxon>Endopterygota</taxon>
        <taxon>Diptera</taxon>
        <taxon>Nematocera</taxon>
        <taxon>Culicoidea</taxon>
        <taxon>Culicidae</taxon>
        <taxon>Culicinae</taxon>
        <taxon>Culicini</taxon>
        <taxon>Culex</taxon>
        <taxon>Culex</taxon>
    </lineage>
</organism>
<name>A0A8D8C9C9_CULPI</name>
<dbReference type="EMBL" id="HBUE01110649">
    <property type="protein sequence ID" value="CAG6488746.1"/>
    <property type="molecule type" value="Transcribed_RNA"/>
</dbReference>